<proteinExistence type="predicted"/>
<comment type="caution">
    <text evidence="8">The sequence shown here is derived from an EMBL/GenBank/DDBJ whole genome shotgun (WGS) entry which is preliminary data.</text>
</comment>
<evidence type="ECO:0000256" key="4">
    <source>
        <dbReference type="ARBA" id="ARBA00022989"/>
    </source>
</evidence>
<feature type="transmembrane region" description="Helical" evidence="6">
    <location>
        <begin position="236"/>
        <end position="254"/>
    </location>
</feature>
<dbReference type="PROSITE" id="PS50850">
    <property type="entry name" value="MFS"/>
    <property type="match status" value="1"/>
</dbReference>
<keyword evidence="3 6" id="KW-0812">Transmembrane</keyword>
<evidence type="ECO:0000313" key="8">
    <source>
        <dbReference type="EMBL" id="KRM51767.1"/>
    </source>
</evidence>
<evidence type="ECO:0000259" key="7">
    <source>
        <dbReference type="PROSITE" id="PS50850"/>
    </source>
</evidence>
<feature type="transmembrane region" description="Helical" evidence="6">
    <location>
        <begin position="275"/>
        <end position="298"/>
    </location>
</feature>
<comment type="subcellular location">
    <subcellularLocation>
        <location evidence="1">Cell membrane</location>
        <topology evidence="1">Multi-pass membrane protein</topology>
    </subcellularLocation>
</comment>
<feature type="transmembrane region" description="Helical" evidence="6">
    <location>
        <begin position="47"/>
        <end position="68"/>
    </location>
</feature>
<feature type="domain" description="Major facilitator superfamily (MFS) profile" evidence="7">
    <location>
        <begin position="1"/>
        <end position="342"/>
    </location>
</feature>
<dbReference type="PANTHER" id="PTHR42718:SF43">
    <property type="entry name" value="LINCOMYCIN RESISTANCE PROTEIN LMRB"/>
    <property type="match status" value="1"/>
</dbReference>
<evidence type="ECO:0000256" key="5">
    <source>
        <dbReference type="ARBA" id="ARBA00023136"/>
    </source>
</evidence>
<dbReference type="PATRIC" id="fig|1423820.4.peg.981"/>
<keyword evidence="2" id="KW-0813">Transport</keyword>
<dbReference type="InterPro" id="IPR036259">
    <property type="entry name" value="MFS_trans_sf"/>
</dbReference>
<accession>A0A0R1ZAK7</accession>
<dbReference type="AlphaFoldDB" id="A0A0R1ZAK7"/>
<dbReference type="Pfam" id="PF07690">
    <property type="entry name" value="MFS_1"/>
    <property type="match status" value="1"/>
</dbReference>
<dbReference type="InterPro" id="IPR011701">
    <property type="entry name" value="MFS"/>
</dbReference>
<organism evidence="8 9">
    <name type="scientific">Ligilactobacillus araffinosus DSM 20653</name>
    <dbReference type="NCBI Taxonomy" id="1423820"/>
    <lineage>
        <taxon>Bacteria</taxon>
        <taxon>Bacillati</taxon>
        <taxon>Bacillota</taxon>
        <taxon>Bacilli</taxon>
        <taxon>Lactobacillales</taxon>
        <taxon>Lactobacillaceae</taxon>
        <taxon>Ligilactobacillus</taxon>
    </lineage>
</organism>
<name>A0A0R1ZAK7_9LACO</name>
<gene>
    <name evidence="8" type="ORF">FC64_GL000957</name>
</gene>
<feature type="transmembrane region" description="Helical" evidence="6">
    <location>
        <begin position="20"/>
        <end position="41"/>
    </location>
</feature>
<evidence type="ECO:0000256" key="3">
    <source>
        <dbReference type="ARBA" id="ARBA00022692"/>
    </source>
</evidence>
<feature type="transmembrane region" description="Helical" evidence="6">
    <location>
        <begin position="177"/>
        <end position="200"/>
    </location>
</feature>
<feature type="transmembrane region" description="Helical" evidence="6">
    <location>
        <begin position="105"/>
        <end position="125"/>
    </location>
</feature>
<dbReference type="GO" id="GO:0022857">
    <property type="term" value="F:transmembrane transporter activity"/>
    <property type="evidence" value="ECO:0007669"/>
    <property type="project" value="InterPro"/>
</dbReference>
<dbReference type="Gene3D" id="1.20.1250.20">
    <property type="entry name" value="MFS general substrate transporter like domains"/>
    <property type="match status" value="1"/>
</dbReference>
<feature type="transmembrane region" description="Helical" evidence="6">
    <location>
        <begin position="146"/>
        <end position="171"/>
    </location>
</feature>
<evidence type="ECO:0000313" key="9">
    <source>
        <dbReference type="Proteomes" id="UP000051291"/>
    </source>
</evidence>
<evidence type="ECO:0000256" key="6">
    <source>
        <dbReference type="SAM" id="Phobius"/>
    </source>
</evidence>
<keyword evidence="5 6" id="KW-0472">Membrane</keyword>
<dbReference type="InterPro" id="IPR020846">
    <property type="entry name" value="MFS_dom"/>
</dbReference>
<dbReference type="Proteomes" id="UP000051291">
    <property type="component" value="Unassembled WGS sequence"/>
</dbReference>
<protein>
    <submittedName>
        <fullName evidence="8">Major facilitator superfamily transporter permease</fullName>
    </submittedName>
</protein>
<feature type="transmembrane region" description="Helical" evidence="6">
    <location>
        <begin position="80"/>
        <end position="99"/>
    </location>
</feature>
<dbReference type="GO" id="GO:0005886">
    <property type="term" value="C:plasma membrane"/>
    <property type="evidence" value="ECO:0007669"/>
    <property type="project" value="UniProtKB-SubCell"/>
</dbReference>
<feature type="transmembrane region" description="Helical" evidence="6">
    <location>
        <begin position="318"/>
        <end position="337"/>
    </location>
</feature>
<evidence type="ECO:0000256" key="2">
    <source>
        <dbReference type="ARBA" id="ARBA00022448"/>
    </source>
</evidence>
<keyword evidence="4 6" id="KW-1133">Transmembrane helix</keyword>
<reference evidence="8 9" key="1">
    <citation type="journal article" date="2015" name="Genome Announc.">
        <title>Expanding the biotechnology potential of lactobacilli through comparative genomics of 213 strains and associated genera.</title>
        <authorList>
            <person name="Sun Z."/>
            <person name="Harris H.M."/>
            <person name="McCann A."/>
            <person name="Guo C."/>
            <person name="Argimon S."/>
            <person name="Zhang W."/>
            <person name="Yang X."/>
            <person name="Jeffery I.B."/>
            <person name="Cooney J.C."/>
            <person name="Kagawa T.F."/>
            <person name="Liu W."/>
            <person name="Song Y."/>
            <person name="Salvetti E."/>
            <person name="Wrobel A."/>
            <person name="Rasinkangas P."/>
            <person name="Parkhill J."/>
            <person name="Rea M.C."/>
            <person name="O'Sullivan O."/>
            <person name="Ritari J."/>
            <person name="Douillard F.P."/>
            <person name="Paul Ross R."/>
            <person name="Yang R."/>
            <person name="Briner A.E."/>
            <person name="Felis G.E."/>
            <person name="de Vos W.M."/>
            <person name="Barrangou R."/>
            <person name="Klaenhammer T.R."/>
            <person name="Caufield P.W."/>
            <person name="Cui Y."/>
            <person name="Zhang H."/>
            <person name="O'Toole P.W."/>
        </authorList>
    </citation>
    <scope>NUCLEOTIDE SEQUENCE [LARGE SCALE GENOMIC DNA]</scope>
    <source>
        <strain evidence="8 9">DSM 20653</strain>
    </source>
</reference>
<evidence type="ECO:0000256" key="1">
    <source>
        <dbReference type="ARBA" id="ARBA00004651"/>
    </source>
</evidence>
<dbReference type="Gene3D" id="1.20.1720.10">
    <property type="entry name" value="Multidrug resistance protein D"/>
    <property type="match status" value="1"/>
</dbReference>
<sequence length="348" mass="37540">MFNVAMAVFPPQELGSTTGICSLVIMFATAIGPTLTGLILAKLSWHWIFWLFVPILLIALIFELKFLINVDQLSKPKVDVLSLIFSALGFGLIVIGFSLAADKGWTSPFVLLCLLIGIVVLTIYITKQLRIPNPILNFRIFKKEAFFKGTLLVMIDFAMILSAMFIVPQFIQKGMRIPVALAGLIMLPGGLINAFVSAIAGRLYDNYGVKKIAIIGFIIAILGSFMLTRVSPKCSVLYITISLCVLMIGCPLAMSPSQTHALNALEVKENADGSTIINTFQQIVGAIATAVATSLLGLGTAAVHGHNAAVAFTNGTHYGFYFTIVLAIIGLLVSLSLKKETKSKDVQL</sequence>
<dbReference type="EMBL" id="AYYZ01000029">
    <property type="protein sequence ID" value="KRM51767.1"/>
    <property type="molecule type" value="Genomic_DNA"/>
</dbReference>
<feature type="transmembrane region" description="Helical" evidence="6">
    <location>
        <begin position="212"/>
        <end position="230"/>
    </location>
</feature>
<dbReference type="PANTHER" id="PTHR42718">
    <property type="entry name" value="MAJOR FACILITATOR SUPERFAMILY MULTIDRUG TRANSPORTER MFSC"/>
    <property type="match status" value="1"/>
</dbReference>
<dbReference type="SUPFAM" id="SSF103473">
    <property type="entry name" value="MFS general substrate transporter"/>
    <property type="match status" value="2"/>
</dbReference>
<keyword evidence="9" id="KW-1185">Reference proteome</keyword>